<dbReference type="EMBL" id="MWQN01000001">
    <property type="protein sequence ID" value="OPC84310.1"/>
    <property type="molecule type" value="Genomic_DNA"/>
</dbReference>
<gene>
    <name evidence="4" type="ORF">B4N89_28295</name>
</gene>
<dbReference type="InterPro" id="IPR057727">
    <property type="entry name" value="WCX_dom"/>
</dbReference>
<keyword evidence="5" id="KW-1185">Reference proteome</keyword>
<dbReference type="Pfam" id="PF25583">
    <property type="entry name" value="WCX"/>
    <property type="match status" value="1"/>
</dbReference>
<dbReference type="PIRSF" id="PIRSF016838">
    <property type="entry name" value="PafC"/>
    <property type="match status" value="1"/>
</dbReference>
<proteinExistence type="predicted"/>
<sequence length="321" mass="35227">MSNAIDDTRRLLSLVAYLRERPGTQLDDVARAFGLPVSQVEADLGTLHMCGTSFMADDLLEPHVDFEGRVFLDNADAPVRPVRLAPHEALALLVALRALAGLSGLRERDKVALGRVTAKLEDAAGEAARAAEGVTVEFEGDDAAQESAFATMDRAVSEKRRLRLRYYVPRRDEITEREVDPIRLVLVDGHTYLVAWCRQAEGRRLFRLDRVAEAVLLDEASEPQPIEPLDLADGFAPTAADGIEVVLELGPGGRWVTEYYRYDKVEELADGGLRLTLRTPDPAGIRRLALRLGGHGRVISPPELVDDVRRTASAALAAYAE</sequence>
<dbReference type="PROSITE" id="PS52050">
    <property type="entry name" value="WYL"/>
    <property type="match status" value="1"/>
</dbReference>
<dbReference type="Proteomes" id="UP000190037">
    <property type="component" value="Unassembled WGS sequence"/>
</dbReference>
<comment type="caution">
    <text evidence="4">The sequence shown here is derived from an EMBL/GenBank/DDBJ whole genome shotgun (WGS) entry which is preliminary data.</text>
</comment>
<dbReference type="Pfam" id="PF13280">
    <property type="entry name" value="WYL"/>
    <property type="match status" value="1"/>
</dbReference>
<dbReference type="InterPro" id="IPR028349">
    <property type="entry name" value="PafC-like"/>
</dbReference>
<dbReference type="InterPro" id="IPR051534">
    <property type="entry name" value="CBASS_pafABC_assoc_protein"/>
</dbReference>
<dbReference type="AlphaFoldDB" id="A0A1T3P625"/>
<dbReference type="eggNOG" id="COG2378">
    <property type="taxonomic scope" value="Bacteria"/>
</dbReference>
<accession>A0A1T3P625</accession>
<evidence type="ECO:0000259" key="2">
    <source>
        <dbReference type="Pfam" id="PF19187"/>
    </source>
</evidence>
<name>A0A1T3P625_9ACTN</name>
<feature type="domain" description="PafC HTH" evidence="2">
    <location>
        <begin position="8"/>
        <end position="121"/>
    </location>
</feature>
<reference evidence="4 5" key="1">
    <citation type="submission" date="2017-03" db="EMBL/GenBank/DDBJ databases">
        <title>Draft genome sequence of Streptomyces scabrisporus NF3, endophyte isolated from Amphipterygium adstringens.</title>
        <authorList>
            <person name="Vazquez M."/>
            <person name="Ceapa C.D."/>
            <person name="Rodriguez Luna D."/>
            <person name="Sanchez Esquivel S."/>
        </authorList>
    </citation>
    <scope>NUCLEOTIDE SEQUENCE [LARGE SCALE GENOMIC DNA]</scope>
    <source>
        <strain evidence="4 5">NF3</strain>
    </source>
</reference>
<dbReference type="RefSeq" id="WP_078978605.1">
    <property type="nucleotide sequence ID" value="NZ_MWQN01000001.1"/>
</dbReference>
<organism evidence="4 5">
    <name type="scientific">Embleya scabrispora</name>
    <dbReference type="NCBI Taxonomy" id="159449"/>
    <lineage>
        <taxon>Bacteria</taxon>
        <taxon>Bacillati</taxon>
        <taxon>Actinomycetota</taxon>
        <taxon>Actinomycetes</taxon>
        <taxon>Kitasatosporales</taxon>
        <taxon>Streptomycetaceae</taxon>
        <taxon>Embleya</taxon>
    </lineage>
</organism>
<dbReference type="OrthoDB" id="5174471at2"/>
<evidence type="ECO:0000259" key="3">
    <source>
        <dbReference type="Pfam" id="PF25583"/>
    </source>
</evidence>
<dbReference type="PANTHER" id="PTHR34580">
    <property type="match status" value="1"/>
</dbReference>
<dbReference type="InterPro" id="IPR026881">
    <property type="entry name" value="WYL_dom"/>
</dbReference>
<dbReference type="PANTHER" id="PTHR34580:SF1">
    <property type="entry name" value="PROTEIN PAFC"/>
    <property type="match status" value="1"/>
</dbReference>
<dbReference type="Pfam" id="PF19187">
    <property type="entry name" value="HTH_PafC"/>
    <property type="match status" value="1"/>
</dbReference>
<dbReference type="STRING" id="159449.B4N89_28295"/>
<evidence type="ECO:0000259" key="1">
    <source>
        <dbReference type="Pfam" id="PF13280"/>
    </source>
</evidence>
<evidence type="ECO:0000313" key="5">
    <source>
        <dbReference type="Proteomes" id="UP000190037"/>
    </source>
</evidence>
<evidence type="ECO:0000313" key="4">
    <source>
        <dbReference type="EMBL" id="OPC84310.1"/>
    </source>
</evidence>
<protein>
    <submittedName>
        <fullName evidence="4">WYL domain-containing protein</fullName>
    </submittedName>
</protein>
<feature type="domain" description="WYL" evidence="1">
    <location>
        <begin position="148"/>
        <end position="214"/>
    </location>
</feature>
<feature type="domain" description="WCX" evidence="3">
    <location>
        <begin position="243"/>
        <end position="316"/>
    </location>
</feature>
<dbReference type="InterPro" id="IPR043839">
    <property type="entry name" value="PafC_HTH"/>
</dbReference>